<accession>A0A1X7LBM9</accession>
<dbReference type="RefSeq" id="WP_085500688.1">
    <property type="nucleotide sequence ID" value="NZ_FXAO01000011.1"/>
</dbReference>
<protein>
    <submittedName>
        <fullName evidence="1">Uncharacterized protein</fullName>
    </submittedName>
</protein>
<dbReference type="InterPro" id="IPR013024">
    <property type="entry name" value="GGCT-like"/>
</dbReference>
<dbReference type="CDD" id="cd06661">
    <property type="entry name" value="GGCT_like"/>
    <property type="match status" value="1"/>
</dbReference>
<dbReference type="EMBL" id="FXAO01000011">
    <property type="protein sequence ID" value="SMG50672.1"/>
    <property type="molecule type" value="Genomic_DNA"/>
</dbReference>
<dbReference type="Proteomes" id="UP000193420">
    <property type="component" value="Unassembled WGS sequence"/>
</dbReference>
<gene>
    <name evidence="1" type="ORF">SAMN03080602_04019</name>
</gene>
<name>A0A1X7LBM9_9FLAO</name>
<reference evidence="2" key="1">
    <citation type="submission" date="2017-04" db="EMBL/GenBank/DDBJ databases">
        <authorList>
            <person name="Varghese N."/>
            <person name="Submissions S."/>
        </authorList>
    </citation>
    <scope>NUCLEOTIDE SEQUENCE [LARGE SCALE GENOMIC DNA]</scope>
    <source>
        <strain evidence="2">DSM 19835</strain>
    </source>
</reference>
<evidence type="ECO:0000313" key="1">
    <source>
        <dbReference type="EMBL" id="SMG50672.1"/>
    </source>
</evidence>
<sequence>MDKKSTIKIQEGKVGMIGYGMLSSLESLEEILGRKYQDPIYWIHLRGLQRAWNFVAPNNDPNFPAEYIKYESFRLKDNSTITYEKSIFLNIIENKDVRLNCTLYFVTNEELALFDEFELGYTRIDVTDRIEEYHVENGNVYAYKALPTYEYDAINDKDKSIIEKDYLDIVMASYEKMGSEHKLQFELSTVPHDPNLVVTVIHKKVVE</sequence>
<dbReference type="OrthoDB" id="1424257at2"/>
<evidence type="ECO:0000313" key="2">
    <source>
        <dbReference type="Proteomes" id="UP000193420"/>
    </source>
</evidence>
<keyword evidence="2" id="KW-1185">Reference proteome</keyword>
<organism evidence="1 2">
    <name type="scientific">Arenibacter troitsensis</name>
    <dbReference type="NCBI Taxonomy" id="188872"/>
    <lineage>
        <taxon>Bacteria</taxon>
        <taxon>Pseudomonadati</taxon>
        <taxon>Bacteroidota</taxon>
        <taxon>Flavobacteriia</taxon>
        <taxon>Flavobacteriales</taxon>
        <taxon>Flavobacteriaceae</taxon>
        <taxon>Arenibacter</taxon>
    </lineage>
</organism>
<dbReference type="AlphaFoldDB" id="A0A1X7LBM9"/>
<dbReference type="STRING" id="188872.SAMN03080602_04019"/>
<proteinExistence type="predicted"/>